<organism evidence="1">
    <name type="scientific">Picea glauca</name>
    <name type="common">White spruce</name>
    <name type="synonym">Pinus glauca</name>
    <dbReference type="NCBI Taxonomy" id="3330"/>
    <lineage>
        <taxon>Eukaryota</taxon>
        <taxon>Viridiplantae</taxon>
        <taxon>Streptophyta</taxon>
        <taxon>Embryophyta</taxon>
        <taxon>Tracheophyta</taxon>
        <taxon>Spermatophyta</taxon>
        <taxon>Pinopsida</taxon>
        <taxon>Pinidae</taxon>
        <taxon>Conifers I</taxon>
        <taxon>Pinales</taxon>
        <taxon>Pinaceae</taxon>
        <taxon>Picea</taxon>
    </lineage>
</organism>
<evidence type="ECO:0000313" key="1">
    <source>
        <dbReference type="EMBL" id="KUM48178.1"/>
    </source>
</evidence>
<name>A0A101LZP4_PICGL</name>
<keyword evidence="1" id="KW-0496">Mitochondrion</keyword>
<reference evidence="1" key="1">
    <citation type="journal article" date="2015" name="Genome Biol. Evol.">
        <title>Organellar Genomes of White Spruce (Picea glauca): Assembly and Annotation.</title>
        <authorList>
            <person name="Jackman S.D."/>
            <person name="Warren R.L."/>
            <person name="Gibb E.A."/>
            <person name="Vandervalk B.P."/>
            <person name="Mohamadi H."/>
            <person name="Chu J."/>
            <person name="Raymond A."/>
            <person name="Pleasance S."/>
            <person name="Coope R."/>
            <person name="Wildung M.R."/>
            <person name="Ritland C.E."/>
            <person name="Bousquet J."/>
            <person name="Jones S.J."/>
            <person name="Bohlmann J."/>
            <person name="Birol I."/>
        </authorList>
    </citation>
    <scope>NUCLEOTIDE SEQUENCE [LARGE SCALE GENOMIC DNA]</scope>
    <source>
        <tissue evidence="1">Flushing bud</tissue>
    </source>
</reference>
<geneLocation type="mitochondrion" evidence="1"/>
<dbReference type="AlphaFoldDB" id="A0A101LZP4"/>
<comment type="caution">
    <text evidence="1">The sequence shown here is derived from an EMBL/GenBank/DDBJ whole genome shotgun (WGS) entry which is preliminary data.</text>
</comment>
<proteinExistence type="predicted"/>
<dbReference type="EMBL" id="LKAM01000006">
    <property type="protein sequence ID" value="KUM48178.1"/>
    <property type="molecule type" value="Genomic_DNA"/>
</dbReference>
<sequence>MGFGSGCVGMPSGGFDPTLRLLHHESGYTLMISYCSMTIP</sequence>
<accession>A0A101LZP4</accession>
<protein>
    <submittedName>
        <fullName evidence="1">Uncharacterized protein</fullName>
    </submittedName>
</protein>
<gene>
    <name evidence="1" type="ORF">ABT39_MTgene5175</name>
</gene>